<keyword evidence="3" id="KW-1134">Transmembrane beta strand</keyword>
<dbReference type="AlphaFoldDB" id="A0AAP9GX26"/>
<feature type="chain" id="PRO_5043018328" evidence="8">
    <location>
        <begin position="21"/>
        <end position="402"/>
    </location>
</feature>
<dbReference type="RefSeq" id="WP_154320897.1">
    <property type="nucleotide sequence ID" value="NZ_CP046045.1"/>
</dbReference>
<sequence length="402" mass="45663">MKYHLCTACLYVLPIVYSHAAALEQSHQSVSAFLQENNYAEITLLYLEPNVSGQVQYQQQLRELGVTDFSTGDLVESKHFINAGLKLQLSPQLSFGLLFDQPFGGRVNYQYTPEIYAEKIEIESSHIQFDSRNMTALIGYQPTPRWNFFTGISWQDFKGYLEVFGQDYAVFNGYSVAFERDSALGWLTGFSYQIPEYAFKTAVTYRAKIKHRLNTYEHTQHTLLNLVPENQSVVETPKSVNAHLQTAISTHNLVYADLRWVNWSDFSIQPPQFNAVIAAYAPYVPEISGYQLISYPKDQWSAKIGWAHRWTPTWVSFIESSWDSGTGNTVSTLNPSDGFSSFGTGVVYRVNQKNEITFGAHYLKFRKAKINTNTDSAVSFASLAMSNNNNALVYGLRLAHRF</sequence>
<evidence type="ECO:0000256" key="2">
    <source>
        <dbReference type="ARBA" id="ARBA00008163"/>
    </source>
</evidence>
<comment type="subcellular location">
    <subcellularLocation>
        <location evidence="1">Cell outer membrane</location>
        <topology evidence="1">Multi-pass membrane protein</topology>
    </subcellularLocation>
</comment>
<protein>
    <submittedName>
        <fullName evidence="9">Outer membrane transporter family protein</fullName>
    </submittedName>
</protein>
<keyword evidence="6" id="KW-0472">Membrane</keyword>
<dbReference type="Proteomes" id="UP000405075">
    <property type="component" value="Chromosome"/>
</dbReference>
<evidence type="ECO:0000256" key="6">
    <source>
        <dbReference type="ARBA" id="ARBA00023136"/>
    </source>
</evidence>
<dbReference type="Gene3D" id="2.40.160.60">
    <property type="entry name" value="Outer membrane protein transport protein (OMPP1/FadL/TodX)"/>
    <property type="match status" value="1"/>
</dbReference>
<evidence type="ECO:0000256" key="4">
    <source>
        <dbReference type="ARBA" id="ARBA00022692"/>
    </source>
</evidence>
<evidence type="ECO:0000256" key="1">
    <source>
        <dbReference type="ARBA" id="ARBA00004571"/>
    </source>
</evidence>
<feature type="signal peptide" evidence="8">
    <location>
        <begin position="1"/>
        <end position="20"/>
    </location>
</feature>
<accession>A0AAP9GX26</accession>
<dbReference type="Pfam" id="PF03349">
    <property type="entry name" value="Toluene_X"/>
    <property type="match status" value="1"/>
</dbReference>
<gene>
    <name evidence="9" type="ORF">GJD93_10165</name>
</gene>
<keyword evidence="5 8" id="KW-0732">Signal</keyword>
<dbReference type="InterPro" id="IPR005017">
    <property type="entry name" value="OMPP1/FadL/TodX"/>
</dbReference>
<dbReference type="EMBL" id="CP046045">
    <property type="protein sequence ID" value="QGM28017.1"/>
    <property type="molecule type" value="Genomic_DNA"/>
</dbReference>
<keyword evidence="7" id="KW-0998">Cell outer membrane</keyword>
<dbReference type="GO" id="GO:0009279">
    <property type="term" value="C:cell outer membrane"/>
    <property type="evidence" value="ECO:0007669"/>
    <property type="project" value="UniProtKB-SubCell"/>
</dbReference>
<dbReference type="SUPFAM" id="SSF56935">
    <property type="entry name" value="Porins"/>
    <property type="match status" value="1"/>
</dbReference>
<evidence type="ECO:0000313" key="9">
    <source>
        <dbReference type="EMBL" id="QGM28017.1"/>
    </source>
</evidence>
<comment type="similarity">
    <text evidence="2">Belongs to the OmpP1/FadL family.</text>
</comment>
<proteinExistence type="inferred from homology"/>
<evidence type="ECO:0000256" key="8">
    <source>
        <dbReference type="SAM" id="SignalP"/>
    </source>
</evidence>
<evidence type="ECO:0000313" key="10">
    <source>
        <dbReference type="Proteomes" id="UP000405075"/>
    </source>
</evidence>
<keyword evidence="4" id="KW-0812">Transmembrane</keyword>
<evidence type="ECO:0000256" key="3">
    <source>
        <dbReference type="ARBA" id="ARBA00022452"/>
    </source>
</evidence>
<organism evidence="9 10">
    <name type="scientific">Acinetobacter towneri</name>
    <dbReference type="NCBI Taxonomy" id="202956"/>
    <lineage>
        <taxon>Bacteria</taxon>
        <taxon>Pseudomonadati</taxon>
        <taxon>Pseudomonadota</taxon>
        <taxon>Gammaproteobacteria</taxon>
        <taxon>Moraxellales</taxon>
        <taxon>Moraxellaceae</taxon>
        <taxon>Acinetobacter</taxon>
    </lineage>
</organism>
<reference evidence="10" key="1">
    <citation type="submission" date="2019-11" db="EMBL/GenBank/DDBJ databases">
        <title>Escherichia coli 1916D6.</title>
        <authorList>
            <person name="Yao H."/>
            <person name="Du X."/>
            <person name="Yu R."/>
            <person name="Li A."/>
        </authorList>
    </citation>
    <scope>NUCLEOTIDE SEQUENCE [LARGE SCALE GENOMIC DNA]</scope>
    <source>
        <strain evidence="10">19110F47</strain>
    </source>
</reference>
<evidence type="ECO:0000256" key="5">
    <source>
        <dbReference type="ARBA" id="ARBA00022729"/>
    </source>
</evidence>
<name>A0AAP9GX26_9GAMM</name>
<evidence type="ECO:0000256" key="7">
    <source>
        <dbReference type="ARBA" id="ARBA00023237"/>
    </source>
</evidence>